<dbReference type="Pfam" id="PF09349">
    <property type="entry name" value="OHCU_decarbox"/>
    <property type="match status" value="1"/>
</dbReference>
<organism evidence="8 9">
    <name type="scientific">Paenibacillus sepulcri</name>
    <dbReference type="NCBI Taxonomy" id="359917"/>
    <lineage>
        <taxon>Bacteria</taxon>
        <taxon>Bacillati</taxon>
        <taxon>Bacillota</taxon>
        <taxon>Bacilli</taxon>
        <taxon>Bacillales</taxon>
        <taxon>Paenibacillaceae</taxon>
        <taxon>Paenibacillus</taxon>
    </lineage>
</organism>
<dbReference type="PANTHER" id="PTHR43466:SF1">
    <property type="entry name" value="2-OXO-4-HYDROXY-4-CARBOXY-5-UREIDOIMIDAZOLINE DECARBOXYLASE-RELATED"/>
    <property type="match status" value="1"/>
</dbReference>
<evidence type="ECO:0000313" key="8">
    <source>
        <dbReference type="EMBL" id="MBW7458369.1"/>
    </source>
</evidence>
<dbReference type="InterPro" id="IPR017580">
    <property type="entry name" value="OHCU_decarboxylase-1"/>
</dbReference>
<dbReference type="EMBL" id="JAHZIK010001171">
    <property type="protein sequence ID" value="MBW7458369.1"/>
    <property type="molecule type" value="Genomic_DNA"/>
</dbReference>
<keyword evidence="6 8" id="KW-0456">Lyase</keyword>
<keyword evidence="4" id="KW-0659">Purine metabolism</keyword>
<dbReference type="InterPro" id="IPR036778">
    <property type="entry name" value="OHCU_decarboxylase_sf"/>
</dbReference>
<gene>
    <name evidence="8" type="primary">uraD</name>
    <name evidence="8" type="ORF">K0U00_30445</name>
</gene>
<evidence type="ECO:0000256" key="1">
    <source>
        <dbReference type="ARBA" id="ARBA00001163"/>
    </source>
</evidence>
<name>A0ABS7CBV3_9BACL</name>
<comment type="caution">
    <text evidence="8">The sequence shown here is derived from an EMBL/GenBank/DDBJ whole genome shotgun (WGS) entry which is preliminary data.</text>
</comment>
<keyword evidence="5" id="KW-0210">Decarboxylase</keyword>
<keyword evidence="9" id="KW-1185">Reference proteome</keyword>
<dbReference type="Gene3D" id="1.10.3330.10">
    <property type="entry name" value="Oxo-4-hydroxy-4-carboxy-5-ureidoimidazoline decarboxylase"/>
    <property type="match status" value="1"/>
</dbReference>
<evidence type="ECO:0000256" key="3">
    <source>
        <dbReference type="ARBA" id="ARBA00012257"/>
    </source>
</evidence>
<proteinExistence type="predicted"/>
<dbReference type="SUPFAM" id="SSF158694">
    <property type="entry name" value="UraD-Like"/>
    <property type="match status" value="1"/>
</dbReference>
<dbReference type="PANTHER" id="PTHR43466">
    <property type="entry name" value="2-OXO-4-HYDROXY-4-CARBOXY-5-UREIDOIMIDAZOLINE DECARBOXYLASE-RELATED"/>
    <property type="match status" value="1"/>
</dbReference>
<dbReference type="NCBIfam" id="TIGR03164">
    <property type="entry name" value="UHCUDC"/>
    <property type="match status" value="1"/>
</dbReference>
<protein>
    <recommendedName>
        <fullName evidence="3">2-oxo-4-hydroxy-4-carboxy-5-ureidoimidazoline decarboxylase</fullName>
        <ecNumber evidence="3">4.1.1.97</ecNumber>
    </recommendedName>
</protein>
<dbReference type="EC" id="4.1.1.97" evidence="3"/>
<accession>A0ABS7CBV3</accession>
<evidence type="ECO:0000256" key="4">
    <source>
        <dbReference type="ARBA" id="ARBA00022631"/>
    </source>
</evidence>
<dbReference type="Proteomes" id="UP001519887">
    <property type="component" value="Unassembled WGS sequence"/>
</dbReference>
<evidence type="ECO:0000313" key="9">
    <source>
        <dbReference type="Proteomes" id="UP001519887"/>
    </source>
</evidence>
<comment type="catalytic activity">
    <reaction evidence="1">
        <text>5-hydroxy-2-oxo-4-ureido-2,5-dihydro-1H-imidazole-5-carboxylate + H(+) = (S)-allantoin + CO2</text>
        <dbReference type="Rhea" id="RHEA:26301"/>
        <dbReference type="ChEBI" id="CHEBI:15378"/>
        <dbReference type="ChEBI" id="CHEBI:15678"/>
        <dbReference type="ChEBI" id="CHEBI:16526"/>
        <dbReference type="ChEBI" id="CHEBI:58639"/>
        <dbReference type="EC" id="4.1.1.97"/>
    </reaction>
</comment>
<dbReference type="RefSeq" id="WP_210040672.1">
    <property type="nucleotide sequence ID" value="NZ_JBHLVU010000021.1"/>
</dbReference>
<evidence type="ECO:0000256" key="5">
    <source>
        <dbReference type="ARBA" id="ARBA00022793"/>
    </source>
</evidence>
<reference evidence="8 9" key="1">
    <citation type="submission" date="2021-07" db="EMBL/GenBank/DDBJ databases">
        <title>Paenibacillus radiodurans sp. nov., isolated from the southeastern edge of Tengger Desert.</title>
        <authorList>
            <person name="Zhang G."/>
        </authorList>
    </citation>
    <scope>NUCLEOTIDE SEQUENCE [LARGE SCALE GENOMIC DNA]</scope>
    <source>
        <strain evidence="8 9">CCM 7311</strain>
    </source>
</reference>
<feature type="domain" description="Oxo-4-hydroxy-4-carboxy-5-ureidoimidazoline decarboxylase" evidence="7">
    <location>
        <begin position="9"/>
        <end position="161"/>
    </location>
</feature>
<dbReference type="InterPro" id="IPR018020">
    <property type="entry name" value="OHCU_decarboxylase"/>
</dbReference>
<dbReference type="GO" id="GO:0051997">
    <property type="term" value="F:2-oxo-4-hydroxy-4-carboxy-5-ureidoimidazoline decarboxylase activity"/>
    <property type="evidence" value="ECO:0007669"/>
    <property type="project" value="UniProtKB-EC"/>
</dbReference>
<comment type="pathway">
    <text evidence="2">Purine metabolism; urate degradation; (S)-allantoin from urate: step 3/3.</text>
</comment>
<sequence>MTISLWQLNTFSRELFVRRLGDIFENSPWVAEAAWRNRPFYTVRELHDAMMQAVYGSSSRKKLALIQAHPDLATRLQVSVHSAKEQQGADLNQLSEGEHGAFAELNGKYVEKYGFPYILAVRGKAKEEILADMNARMMNTEEEERTKALREIAQIAWFRLNDLIEENAK</sequence>
<evidence type="ECO:0000256" key="6">
    <source>
        <dbReference type="ARBA" id="ARBA00023239"/>
    </source>
</evidence>
<evidence type="ECO:0000259" key="7">
    <source>
        <dbReference type="Pfam" id="PF09349"/>
    </source>
</evidence>
<evidence type="ECO:0000256" key="2">
    <source>
        <dbReference type="ARBA" id="ARBA00004754"/>
    </source>
</evidence>